<accession>B0WRC8</accession>
<dbReference type="KEGG" id="cqu:CpipJ_CPIJ009337"/>
<organism>
    <name type="scientific">Culex quinquefasciatus</name>
    <name type="common">Southern house mosquito</name>
    <name type="synonym">Culex pungens</name>
    <dbReference type="NCBI Taxonomy" id="7176"/>
    <lineage>
        <taxon>Eukaryota</taxon>
        <taxon>Metazoa</taxon>
        <taxon>Ecdysozoa</taxon>
        <taxon>Arthropoda</taxon>
        <taxon>Hexapoda</taxon>
        <taxon>Insecta</taxon>
        <taxon>Pterygota</taxon>
        <taxon>Neoptera</taxon>
        <taxon>Endopterygota</taxon>
        <taxon>Diptera</taxon>
        <taxon>Nematocera</taxon>
        <taxon>Culicoidea</taxon>
        <taxon>Culicidae</taxon>
        <taxon>Culicinae</taxon>
        <taxon>Culicini</taxon>
        <taxon>Culex</taxon>
        <taxon>Culex</taxon>
    </lineage>
</organism>
<dbReference type="GO" id="GO:0042302">
    <property type="term" value="F:structural constituent of cuticle"/>
    <property type="evidence" value="ECO:0007669"/>
    <property type="project" value="UniProtKB-UniRule"/>
</dbReference>
<evidence type="ECO:0000313" key="4">
    <source>
        <dbReference type="EnsemblMetazoa" id="CPIJ009337-PA"/>
    </source>
</evidence>
<keyword evidence="5" id="KW-1185">Reference proteome</keyword>
<dbReference type="eggNOG" id="ENOG502S7B7">
    <property type="taxonomic scope" value="Eukaryota"/>
</dbReference>
<reference evidence="4" key="2">
    <citation type="submission" date="2020-05" db="UniProtKB">
        <authorList>
            <consortium name="EnsemblMetazoa"/>
        </authorList>
    </citation>
    <scope>IDENTIFICATION</scope>
    <source>
        <strain evidence="4">JHB</strain>
    </source>
</reference>
<dbReference type="AlphaFoldDB" id="B0WRC8"/>
<dbReference type="VEuPathDB" id="VectorBase:CPIJ009337"/>
<keyword evidence="1" id="KW-0193">Cuticle</keyword>
<dbReference type="InParanoid" id="B0WRC8"/>
<dbReference type="STRING" id="7176.B0WRC8"/>
<name>B0WRC8_CULQU</name>
<dbReference type="HOGENOM" id="CLU_081399_0_0_1"/>
<dbReference type="OMA" id="PHTTSYG"/>
<dbReference type="Pfam" id="PF00379">
    <property type="entry name" value="Chitin_bind_4"/>
    <property type="match status" value="1"/>
</dbReference>
<dbReference type="Proteomes" id="UP000002320">
    <property type="component" value="Unassembled WGS sequence"/>
</dbReference>
<evidence type="ECO:0000256" key="2">
    <source>
        <dbReference type="SAM" id="MobiDB-lite"/>
    </source>
</evidence>
<evidence type="ECO:0000313" key="3">
    <source>
        <dbReference type="EMBL" id="EDS33318.1"/>
    </source>
</evidence>
<dbReference type="VEuPathDB" id="VectorBase:CQUJHB004334"/>
<feature type="region of interest" description="Disordered" evidence="2">
    <location>
        <begin position="74"/>
        <end position="128"/>
    </location>
</feature>
<sequence length="298" mass="33184">MKISKPKALITSRSDTVDLTVPPVKEPAAAEAAATPVASAKQPAKPHYLIHVVPKEQDEFERLMDFFAVGEIASPSGSAASPQTNSYGSYEPRQDDLTEPLLPPPVDQSEPDYYAEKPKKSKGKKYVPNQKLVNIKSAENIEKIENEKSRLNNPHAGEIDEAYFLDGLDLDKLLASAWLTAADADAEATSGRSRELHAEELNTGEFFPSQQRRVDENTRRLPNEHEGARVDYQLHGHKGPDSYAFGYDTGSGKNRQFHVEERDDHGNVRGRYGYFMKSGKFRTVSYSSSPEKGFRIES</sequence>
<evidence type="ECO:0000313" key="5">
    <source>
        <dbReference type="Proteomes" id="UP000002320"/>
    </source>
</evidence>
<protein>
    <submittedName>
        <fullName evidence="3 4">Uncharacterized protein</fullName>
    </submittedName>
</protein>
<dbReference type="OrthoDB" id="6436078at2759"/>
<dbReference type="InterPro" id="IPR000618">
    <property type="entry name" value="Insect_cuticle"/>
</dbReference>
<dbReference type="EnsemblMetazoa" id="CPIJ009337-RA">
    <property type="protein sequence ID" value="CPIJ009337-PA"/>
    <property type="gene ID" value="CPIJ009337"/>
</dbReference>
<gene>
    <name evidence="4" type="primary">6042112</name>
    <name evidence="3" type="ORF">CpipJ_CPIJ009337</name>
</gene>
<dbReference type="EMBL" id="DS232054">
    <property type="protein sequence ID" value="EDS33318.1"/>
    <property type="molecule type" value="Genomic_DNA"/>
</dbReference>
<proteinExistence type="predicted"/>
<dbReference type="PROSITE" id="PS51155">
    <property type="entry name" value="CHIT_BIND_RR_2"/>
    <property type="match status" value="1"/>
</dbReference>
<evidence type="ECO:0000256" key="1">
    <source>
        <dbReference type="PROSITE-ProRule" id="PRU00497"/>
    </source>
</evidence>
<reference evidence="3" key="1">
    <citation type="submission" date="2007-03" db="EMBL/GenBank/DDBJ databases">
        <title>Annotation of Culex pipiens quinquefasciatus.</title>
        <authorList>
            <consortium name="The Broad Institute Genome Sequencing Platform"/>
            <person name="Atkinson P.W."/>
            <person name="Hemingway J."/>
            <person name="Christensen B.M."/>
            <person name="Higgs S."/>
            <person name="Kodira C."/>
            <person name="Hannick L."/>
            <person name="Megy K."/>
            <person name="O'Leary S."/>
            <person name="Pearson M."/>
            <person name="Haas B.J."/>
            <person name="Mauceli E."/>
            <person name="Wortman J.R."/>
            <person name="Lee N.H."/>
            <person name="Guigo R."/>
            <person name="Stanke M."/>
            <person name="Alvarado L."/>
            <person name="Amedeo P."/>
            <person name="Antoine C.H."/>
            <person name="Arensburger P."/>
            <person name="Bidwell S.L."/>
            <person name="Crawford M."/>
            <person name="Camaro F."/>
            <person name="Devon K."/>
            <person name="Engels R."/>
            <person name="Hammond M."/>
            <person name="Howarth C."/>
            <person name="Koehrsen M."/>
            <person name="Lawson D."/>
            <person name="Montgomery P."/>
            <person name="Nene V."/>
            <person name="Nusbaum C."/>
            <person name="Puiu D."/>
            <person name="Romero-Severson J."/>
            <person name="Severson D.W."/>
            <person name="Shumway M."/>
            <person name="Sisk P."/>
            <person name="Stolte C."/>
            <person name="Zeng Q."/>
            <person name="Eisenstadt E."/>
            <person name="Fraser-Liggett C."/>
            <person name="Strausberg R."/>
            <person name="Galagan J."/>
            <person name="Birren B."/>
            <person name="Collins F.H."/>
        </authorList>
    </citation>
    <scope>NUCLEOTIDE SEQUENCE [LARGE SCALE GENOMIC DNA]</scope>
    <source>
        <strain evidence="3">JHB</strain>
    </source>
</reference>
<feature type="compositionally biased region" description="Polar residues" evidence="2">
    <location>
        <begin position="75"/>
        <end position="88"/>
    </location>
</feature>